<proteinExistence type="inferred from homology"/>
<organism evidence="4 5">
    <name type="scientific">Paenibacillus filicis</name>
    <dbReference type="NCBI Taxonomy" id="669464"/>
    <lineage>
        <taxon>Bacteria</taxon>
        <taxon>Bacillati</taxon>
        <taxon>Bacillota</taxon>
        <taxon>Bacilli</taxon>
        <taxon>Bacillales</taxon>
        <taxon>Paenibacillaceae</taxon>
        <taxon>Paenibacillus</taxon>
    </lineage>
</organism>
<protein>
    <submittedName>
        <fullName evidence="4">Prepilin peptidase</fullName>
        <ecNumber evidence="4">3.4.23.43</ecNumber>
    </submittedName>
</protein>
<feature type="transmembrane region" description="Helical" evidence="2">
    <location>
        <begin position="49"/>
        <end position="68"/>
    </location>
</feature>
<evidence type="ECO:0000256" key="1">
    <source>
        <dbReference type="ARBA" id="ARBA00005801"/>
    </source>
</evidence>
<dbReference type="InterPro" id="IPR000045">
    <property type="entry name" value="Prepilin_IV_endopep_pep"/>
</dbReference>
<dbReference type="GO" id="GO:0004190">
    <property type="term" value="F:aspartic-type endopeptidase activity"/>
    <property type="evidence" value="ECO:0007669"/>
    <property type="project" value="UniProtKB-EC"/>
</dbReference>
<evidence type="ECO:0000313" key="4">
    <source>
        <dbReference type="EMBL" id="MEK8128576.1"/>
    </source>
</evidence>
<dbReference type="EC" id="3.4.23.43" evidence="4"/>
<feature type="transmembrane region" description="Helical" evidence="2">
    <location>
        <begin position="25"/>
        <end position="42"/>
    </location>
</feature>
<dbReference type="Proteomes" id="UP001469365">
    <property type="component" value="Unassembled WGS sequence"/>
</dbReference>
<evidence type="ECO:0000259" key="3">
    <source>
        <dbReference type="Pfam" id="PF01478"/>
    </source>
</evidence>
<dbReference type="PANTHER" id="PTHR30487:SF0">
    <property type="entry name" value="PREPILIN LEADER PEPTIDASE_N-METHYLTRANSFERASE-RELATED"/>
    <property type="match status" value="1"/>
</dbReference>
<keyword evidence="4" id="KW-0378">Hydrolase</keyword>
<keyword evidence="2" id="KW-0472">Membrane</keyword>
<dbReference type="PANTHER" id="PTHR30487">
    <property type="entry name" value="TYPE 4 PREPILIN-LIKE PROTEINS LEADER PEPTIDE-PROCESSING ENZYME"/>
    <property type="match status" value="1"/>
</dbReference>
<dbReference type="EMBL" id="JBBPCC010000006">
    <property type="protein sequence ID" value="MEK8128576.1"/>
    <property type="molecule type" value="Genomic_DNA"/>
</dbReference>
<name>A0ABU9DIB1_9BACL</name>
<dbReference type="Pfam" id="PF01478">
    <property type="entry name" value="Peptidase_A24"/>
    <property type="match status" value="1"/>
</dbReference>
<keyword evidence="2" id="KW-1133">Transmembrane helix</keyword>
<evidence type="ECO:0000313" key="5">
    <source>
        <dbReference type="Proteomes" id="UP001469365"/>
    </source>
</evidence>
<feature type="transmembrane region" description="Helical" evidence="2">
    <location>
        <begin position="88"/>
        <end position="111"/>
    </location>
</feature>
<feature type="domain" description="Prepilin type IV endopeptidase peptidase" evidence="3">
    <location>
        <begin position="5"/>
        <end position="106"/>
    </location>
</feature>
<reference evidence="4 5" key="1">
    <citation type="submission" date="2024-04" db="EMBL/GenBank/DDBJ databases">
        <title>draft genome sequnece of Paenibacillus filicis.</title>
        <authorList>
            <person name="Kim D.-U."/>
        </authorList>
    </citation>
    <scope>NUCLEOTIDE SEQUENCE [LARGE SCALE GENOMIC DNA]</scope>
    <source>
        <strain evidence="4 5">KACC14197</strain>
    </source>
</reference>
<evidence type="ECO:0000256" key="2">
    <source>
        <dbReference type="SAM" id="Phobius"/>
    </source>
</evidence>
<dbReference type="RefSeq" id="WP_341415656.1">
    <property type="nucleotide sequence ID" value="NZ_JBBPCC010000006.1"/>
</dbReference>
<gene>
    <name evidence="4" type="ORF">WMW72_11735</name>
</gene>
<comment type="similarity">
    <text evidence="1">Belongs to the peptidase A24 family.</text>
</comment>
<dbReference type="Gene3D" id="1.20.120.1220">
    <property type="match status" value="1"/>
</dbReference>
<accession>A0ABU9DIB1</accession>
<keyword evidence="2" id="KW-0812">Transmembrane</keyword>
<comment type="caution">
    <text evidence="4">The sequence shown here is derived from an EMBL/GenBank/DDBJ whole genome shotgun (WGS) entry which is preliminary data.</text>
</comment>
<sequence length="172" mass="18903">MDWWFAGLLLAVAFATDVRKRIIPNWLTVSGAGAGLIGHTIVSGWEGLTWSALGLAAGFVPMLLLYALKGVGAGDVKLFAAVGAVTGAAFTLYAMAVSLCIAGFIACAVFLWRHDRLQRFKGIFGILMRLWLFRDLTALLKPSDEEERLRFPFMWAVLPGAVYSFLAWKEFL</sequence>
<dbReference type="InterPro" id="IPR050882">
    <property type="entry name" value="Prepilin_peptidase/N-MTase"/>
</dbReference>
<keyword evidence="5" id="KW-1185">Reference proteome</keyword>